<dbReference type="EMBL" id="GG745406">
    <property type="protein sequence ID" value="KNE73410.1"/>
    <property type="molecule type" value="Genomic_DNA"/>
</dbReference>
<evidence type="ECO:0000313" key="2">
    <source>
        <dbReference type="Proteomes" id="UP000054350"/>
    </source>
</evidence>
<proteinExistence type="predicted"/>
<evidence type="ECO:0000313" key="1">
    <source>
        <dbReference type="EMBL" id="KNE73410.1"/>
    </source>
</evidence>
<dbReference type="VEuPathDB" id="FungiDB:AMAG_17571"/>
<reference evidence="1 2" key="1">
    <citation type="submission" date="2009-11" db="EMBL/GenBank/DDBJ databases">
        <title>Annotation of Allomyces macrogynus ATCC 38327.</title>
        <authorList>
            <consortium name="The Broad Institute Genome Sequencing Platform"/>
            <person name="Russ C."/>
            <person name="Cuomo C."/>
            <person name="Burger G."/>
            <person name="Gray M.W."/>
            <person name="Holland P.W.H."/>
            <person name="King N."/>
            <person name="Lang F.B.F."/>
            <person name="Roger A.J."/>
            <person name="Ruiz-Trillo I."/>
            <person name="Young S.K."/>
            <person name="Zeng Q."/>
            <person name="Gargeya S."/>
            <person name="Fitzgerald M."/>
            <person name="Haas B."/>
            <person name="Abouelleil A."/>
            <person name="Alvarado L."/>
            <person name="Arachchi H.M."/>
            <person name="Berlin A."/>
            <person name="Chapman S.B."/>
            <person name="Gearin G."/>
            <person name="Goldberg J."/>
            <person name="Griggs A."/>
            <person name="Gujja S."/>
            <person name="Hansen M."/>
            <person name="Heiman D."/>
            <person name="Howarth C."/>
            <person name="Larimer J."/>
            <person name="Lui A."/>
            <person name="MacDonald P.J.P."/>
            <person name="McCowen C."/>
            <person name="Montmayeur A."/>
            <person name="Murphy C."/>
            <person name="Neiman D."/>
            <person name="Pearson M."/>
            <person name="Priest M."/>
            <person name="Roberts A."/>
            <person name="Saif S."/>
            <person name="Shea T."/>
            <person name="Sisk P."/>
            <person name="Stolte C."/>
            <person name="Sykes S."/>
            <person name="Wortman J."/>
            <person name="Nusbaum C."/>
            <person name="Birren B."/>
        </authorList>
    </citation>
    <scope>NUCLEOTIDE SEQUENCE [LARGE SCALE GENOMIC DNA]</scope>
    <source>
        <strain evidence="1 2">ATCC 38327</strain>
    </source>
</reference>
<gene>
    <name evidence="1" type="ORF">AMAG_17571</name>
</gene>
<name>A0A0L0TFD2_ALLM3</name>
<accession>A0A0L0TFD2</accession>
<organism evidence="1 2">
    <name type="scientific">Allomyces macrogynus (strain ATCC 38327)</name>
    <name type="common">Allomyces javanicus var. macrogynus</name>
    <dbReference type="NCBI Taxonomy" id="578462"/>
    <lineage>
        <taxon>Eukaryota</taxon>
        <taxon>Fungi</taxon>
        <taxon>Fungi incertae sedis</taxon>
        <taxon>Blastocladiomycota</taxon>
        <taxon>Blastocladiomycetes</taxon>
        <taxon>Blastocladiales</taxon>
        <taxon>Blastocladiaceae</taxon>
        <taxon>Allomyces</taxon>
    </lineage>
</organism>
<dbReference type="AlphaFoldDB" id="A0A0L0TFD2"/>
<dbReference type="Proteomes" id="UP000054350">
    <property type="component" value="Unassembled WGS sequence"/>
</dbReference>
<reference evidence="2" key="2">
    <citation type="submission" date="2009-11" db="EMBL/GenBank/DDBJ databases">
        <title>The Genome Sequence of Allomyces macrogynus strain ATCC 38327.</title>
        <authorList>
            <consortium name="The Broad Institute Genome Sequencing Platform"/>
            <person name="Russ C."/>
            <person name="Cuomo C."/>
            <person name="Shea T."/>
            <person name="Young S.K."/>
            <person name="Zeng Q."/>
            <person name="Koehrsen M."/>
            <person name="Haas B."/>
            <person name="Borodovsky M."/>
            <person name="Guigo R."/>
            <person name="Alvarado L."/>
            <person name="Berlin A."/>
            <person name="Borenstein D."/>
            <person name="Chen Z."/>
            <person name="Engels R."/>
            <person name="Freedman E."/>
            <person name="Gellesch M."/>
            <person name="Goldberg J."/>
            <person name="Griggs A."/>
            <person name="Gujja S."/>
            <person name="Heiman D."/>
            <person name="Hepburn T."/>
            <person name="Howarth C."/>
            <person name="Jen D."/>
            <person name="Larson L."/>
            <person name="Lewis B."/>
            <person name="Mehta T."/>
            <person name="Park D."/>
            <person name="Pearson M."/>
            <person name="Roberts A."/>
            <person name="Saif S."/>
            <person name="Shenoy N."/>
            <person name="Sisk P."/>
            <person name="Stolte C."/>
            <person name="Sykes S."/>
            <person name="Walk T."/>
            <person name="White J."/>
            <person name="Yandava C."/>
            <person name="Burger G."/>
            <person name="Gray M.W."/>
            <person name="Holland P.W.H."/>
            <person name="King N."/>
            <person name="Lang F.B.F."/>
            <person name="Roger A.J."/>
            <person name="Ruiz-Trillo I."/>
            <person name="Lander E."/>
            <person name="Nusbaum C."/>
        </authorList>
    </citation>
    <scope>NUCLEOTIDE SEQUENCE [LARGE SCALE GENOMIC DNA]</scope>
    <source>
        <strain evidence="2">ATCC 38327</strain>
    </source>
</reference>
<feature type="non-terminal residue" evidence="1">
    <location>
        <position position="1"/>
    </location>
</feature>
<protein>
    <submittedName>
        <fullName evidence="1">Uncharacterized protein</fullName>
    </submittedName>
</protein>
<sequence length="162" mass="19193">THQLFRAAYRVQHRRGLDVLSTMTTRKMLSLRPALPRARRPCPTCGWRCLMRTTWRPTCRVWPMRRRTRWKRLITTPRRSPFLALACMPRRRPLISRTRRRALATDRQLWPCCRDARRQDQGHAISRLLQLDGKLRHHCRGGGMKKGVSAHLIFVLCCLFTV</sequence>
<keyword evidence="2" id="KW-1185">Reference proteome</keyword>